<protein>
    <recommendedName>
        <fullName evidence="6">DUF4179 domain-containing protein</fullName>
    </recommendedName>
</protein>
<keyword evidence="5" id="KW-1185">Reference proteome</keyword>
<dbReference type="Pfam" id="PF13786">
    <property type="entry name" value="DUF4179"/>
    <property type="match status" value="1"/>
</dbReference>
<evidence type="ECO:0000313" key="5">
    <source>
        <dbReference type="Proteomes" id="UP000030595"/>
    </source>
</evidence>
<evidence type="ECO:0000259" key="2">
    <source>
        <dbReference type="Pfam" id="PF13786"/>
    </source>
</evidence>
<dbReference type="eggNOG" id="ENOG5030DX0">
    <property type="taxonomic scope" value="Bacteria"/>
</dbReference>
<comment type="caution">
    <text evidence="4">The sequence shown here is derived from an EMBL/GenBank/DDBJ whole genome shotgun (WGS) entry which is preliminary data.</text>
</comment>
<name>A0A0A3JTJ3_9BACL</name>
<dbReference type="Proteomes" id="UP000030595">
    <property type="component" value="Unassembled WGS sequence"/>
</dbReference>
<dbReference type="InterPro" id="IPR040680">
    <property type="entry name" value="DUF5643"/>
</dbReference>
<gene>
    <name evidence="4" type="ORF">CD30_12045</name>
</gene>
<dbReference type="RefSeq" id="WP_036177093.1">
    <property type="nucleotide sequence ID" value="NZ_AVCZ01000021.1"/>
</dbReference>
<dbReference type="EMBL" id="JPVQ01000021">
    <property type="protein sequence ID" value="KGR90297.1"/>
    <property type="molecule type" value="Genomic_DNA"/>
</dbReference>
<feature type="domain" description="DUF4179" evidence="2">
    <location>
        <begin position="40"/>
        <end position="133"/>
    </location>
</feature>
<feature type="domain" description="DUF5643" evidence="3">
    <location>
        <begin position="219"/>
        <end position="335"/>
    </location>
</feature>
<accession>A0A0A3JTJ3</accession>
<keyword evidence="1" id="KW-0472">Membrane</keyword>
<evidence type="ECO:0000256" key="1">
    <source>
        <dbReference type="SAM" id="Phobius"/>
    </source>
</evidence>
<feature type="transmembrane region" description="Helical" evidence="1">
    <location>
        <begin position="44"/>
        <end position="64"/>
    </location>
</feature>
<evidence type="ECO:0000313" key="4">
    <source>
        <dbReference type="EMBL" id="KGR90297.1"/>
    </source>
</evidence>
<organism evidence="4 5">
    <name type="scientific">Ureibacillus massiliensis 4400831 = CIP 108448 = CCUG 49529</name>
    <dbReference type="NCBI Taxonomy" id="1211035"/>
    <lineage>
        <taxon>Bacteria</taxon>
        <taxon>Bacillati</taxon>
        <taxon>Bacillota</taxon>
        <taxon>Bacilli</taxon>
        <taxon>Bacillales</taxon>
        <taxon>Caryophanaceae</taxon>
        <taxon>Ureibacillus</taxon>
    </lineage>
</organism>
<evidence type="ECO:0008006" key="6">
    <source>
        <dbReference type="Google" id="ProtNLM"/>
    </source>
</evidence>
<sequence length="432" mass="49399">MNEKEFEQLKKEFEKIDVPKDKIRKAREDGYSKFKKNMKRNRTILKQLAVVAVLVLAFVTSIRISPTFAQTIAKIPGFAPLVELITYDKGVKDIVENEYYEELGIMQTKNDLTLTILGTIADESGMIIFYQLEAPYDISKLDTKEFDLIQKDGNLELGAKTYSWPSIDPTNIIKDKLEVVAYKPIDYTNSNFEIKLTFADEKQTTFKVPFTLSKPIQKSKLIELDKQVEIDGQKINIESIKISPLRAEIKIGADLTNTMQILNIKQFKMLDENGEEWGRTSNGLIAFGNFRDETHSIFIQSNYFREPEKLTMIFDQIEVLPKGEDYIEVDFLKQKVLKNPLEKEVDVKVTGFNTLDVTYTDTSEIKSQLFGNVIDSKGSIFYSDGHSFTTDEQKIEATYSFDLKDAVNPVKIYFSSSPKLLDGNAQIQIPLK</sequence>
<proteinExistence type="predicted"/>
<keyword evidence="1" id="KW-1133">Transmembrane helix</keyword>
<dbReference type="Pfam" id="PF18705">
    <property type="entry name" value="DUF5643"/>
    <property type="match status" value="1"/>
</dbReference>
<evidence type="ECO:0000259" key="3">
    <source>
        <dbReference type="Pfam" id="PF18705"/>
    </source>
</evidence>
<dbReference type="InterPro" id="IPR025436">
    <property type="entry name" value="DUF4179"/>
</dbReference>
<keyword evidence="1" id="KW-0812">Transmembrane</keyword>
<reference evidence="4 5" key="1">
    <citation type="submission" date="2014-02" db="EMBL/GenBank/DDBJ databases">
        <title>Draft genome sequence of Lysinibacillus massiliensis CCUG 49529.</title>
        <authorList>
            <person name="Zhang F."/>
            <person name="Wang G."/>
            <person name="Zhang L."/>
        </authorList>
    </citation>
    <scope>NUCLEOTIDE SEQUENCE [LARGE SCALE GENOMIC DNA]</scope>
    <source>
        <strain evidence="4 5">CCUG 49529</strain>
    </source>
</reference>
<dbReference type="AlphaFoldDB" id="A0A0A3JTJ3"/>